<dbReference type="Proteomes" id="UP000034192">
    <property type="component" value="Unassembled WGS sequence"/>
</dbReference>
<protein>
    <submittedName>
        <fullName evidence="1">Uncharacterized protein</fullName>
    </submittedName>
</protein>
<comment type="caution">
    <text evidence="1">The sequence shown here is derived from an EMBL/GenBank/DDBJ whole genome shotgun (WGS) entry which is preliminary data.</text>
</comment>
<reference evidence="1 2" key="1">
    <citation type="journal article" date="2015" name="Nature">
        <title>rRNA introns, odd ribosomes, and small enigmatic genomes across a large radiation of phyla.</title>
        <authorList>
            <person name="Brown C.T."/>
            <person name="Hug L.A."/>
            <person name="Thomas B.C."/>
            <person name="Sharon I."/>
            <person name="Castelle C.J."/>
            <person name="Singh A."/>
            <person name="Wilkins M.J."/>
            <person name="Williams K.H."/>
            <person name="Banfield J.F."/>
        </authorList>
    </citation>
    <scope>NUCLEOTIDE SEQUENCE [LARGE SCALE GENOMIC DNA]</scope>
</reference>
<accession>A0A0G1GEM7</accession>
<sequence>MGKVLQNAFDLEPFRFSLNQFWRSEGNVVGPFQRERRDILHSIASYKFFYEHLDFGFVYRFDEHLVTVAEFDEPFQVRRQIVRESADIFAVKGDDGNFVAVG</sequence>
<dbReference type="AlphaFoldDB" id="A0A0G1GEM7"/>
<proteinExistence type="predicted"/>
<evidence type="ECO:0000313" key="2">
    <source>
        <dbReference type="Proteomes" id="UP000034192"/>
    </source>
</evidence>
<name>A0A0G1GEM7_9BACT</name>
<evidence type="ECO:0000313" key="1">
    <source>
        <dbReference type="EMBL" id="KKT33351.1"/>
    </source>
</evidence>
<dbReference type="EMBL" id="LCHL01000012">
    <property type="protein sequence ID" value="KKT33351.1"/>
    <property type="molecule type" value="Genomic_DNA"/>
</dbReference>
<gene>
    <name evidence="1" type="ORF">UW21_C0012G0011</name>
</gene>
<organism evidence="1 2">
    <name type="scientific">Candidatus Woesebacteria bacterium GW2011_GWB1_44_11b</name>
    <dbReference type="NCBI Taxonomy" id="1618580"/>
    <lineage>
        <taxon>Bacteria</taxon>
        <taxon>Candidatus Woeseibacteriota</taxon>
    </lineage>
</organism>